<evidence type="ECO:0000256" key="1">
    <source>
        <dbReference type="SAM" id="Phobius"/>
    </source>
</evidence>
<sequence length="48" mass="5051">MALRKYRTDAAVAASEAEAAQTGSPAYWVCLALLLATLALAARIASLW</sequence>
<feature type="transmembrane region" description="Helical" evidence="1">
    <location>
        <begin position="26"/>
        <end position="45"/>
    </location>
</feature>
<protein>
    <submittedName>
        <fullName evidence="2">Uncharacterized protein</fullName>
    </submittedName>
</protein>
<keyword evidence="1" id="KW-1133">Transmembrane helix</keyword>
<organism evidence="2 3">
    <name type="scientific">Bradyrhizobium diazoefficiens</name>
    <dbReference type="NCBI Taxonomy" id="1355477"/>
    <lineage>
        <taxon>Bacteria</taxon>
        <taxon>Pseudomonadati</taxon>
        <taxon>Pseudomonadota</taxon>
        <taxon>Alphaproteobacteria</taxon>
        <taxon>Hyphomicrobiales</taxon>
        <taxon>Nitrobacteraceae</taxon>
        <taxon>Bradyrhizobium</taxon>
    </lineage>
</organism>
<dbReference type="Proteomes" id="UP000063308">
    <property type="component" value="Chromosome"/>
</dbReference>
<proteinExistence type="predicted"/>
<dbReference type="GeneID" id="46496327"/>
<gene>
    <name evidence="2" type="ORF">NK6_2735</name>
</gene>
<reference evidence="2 3" key="1">
    <citation type="submission" date="2014-11" db="EMBL/GenBank/DDBJ databases">
        <title>Symbiosis island explosion on the genome of extra-slow-growing strains of soybean bradyrhizobia with massive insertion sequences.</title>
        <authorList>
            <person name="Iida T."/>
            <person name="Minamisawa K."/>
        </authorList>
    </citation>
    <scope>NUCLEOTIDE SEQUENCE [LARGE SCALE GENOMIC DNA]</scope>
    <source>
        <strain evidence="2 3">NK6</strain>
    </source>
</reference>
<dbReference type="AlphaFoldDB" id="A0A0E4FWS3"/>
<evidence type="ECO:0000313" key="3">
    <source>
        <dbReference type="Proteomes" id="UP000063308"/>
    </source>
</evidence>
<name>A0A0E4FWS3_9BRAD</name>
<keyword evidence="1" id="KW-0812">Transmembrane</keyword>
<accession>A0A0E4FWS3</accession>
<dbReference type="EMBL" id="AP014685">
    <property type="protein sequence ID" value="BAR55916.1"/>
    <property type="molecule type" value="Genomic_DNA"/>
</dbReference>
<keyword evidence="1" id="KW-0472">Membrane</keyword>
<evidence type="ECO:0000313" key="2">
    <source>
        <dbReference type="EMBL" id="BAR55916.1"/>
    </source>
</evidence>
<dbReference type="RefSeq" id="WP_165448137.1">
    <property type="nucleotide sequence ID" value="NZ_AJQI01000056.1"/>
</dbReference>